<reference evidence="2 3" key="1">
    <citation type="journal article" date="2019" name="Int. J. Syst. Evol. Microbiol.">
        <title>The Global Catalogue of Microorganisms (GCM) 10K type strain sequencing project: providing services to taxonomists for standard genome sequencing and annotation.</title>
        <authorList>
            <consortium name="The Broad Institute Genomics Platform"/>
            <consortium name="The Broad Institute Genome Sequencing Center for Infectious Disease"/>
            <person name="Wu L."/>
            <person name="Ma J."/>
        </authorList>
    </citation>
    <scope>NUCLEOTIDE SEQUENCE [LARGE SCALE GENOMIC DNA]</scope>
    <source>
        <strain evidence="2 3">CGMCC 1.12689</strain>
    </source>
</reference>
<dbReference type="AlphaFoldDB" id="A0ABD6BZ68"/>
<dbReference type="Proteomes" id="UP001597185">
    <property type="component" value="Unassembled WGS sequence"/>
</dbReference>
<organism evidence="2 3">
    <name type="scientific">Halorubrum laminariae</name>
    <dbReference type="NCBI Taxonomy" id="1433523"/>
    <lineage>
        <taxon>Archaea</taxon>
        <taxon>Methanobacteriati</taxon>
        <taxon>Methanobacteriota</taxon>
        <taxon>Stenosarchaea group</taxon>
        <taxon>Halobacteria</taxon>
        <taxon>Halobacteriales</taxon>
        <taxon>Haloferacaceae</taxon>
        <taxon>Halorubrum</taxon>
    </lineage>
</organism>
<dbReference type="EMBL" id="JBHUDB010000002">
    <property type="protein sequence ID" value="MFD1570337.1"/>
    <property type="molecule type" value="Genomic_DNA"/>
</dbReference>
<sequence length="102" mass="11700">MEDDPPVMESLPKQPLTEANIKEIGESDAVVGAMSFPGEQEVRGFVLEHEDSFTVLVFDHRTETWRKLNQYDKDEISVQTAIQWAVDDRTEWFADTGRLSEL</sequence>
<dbReference type="RefSeq" id="WP_256418112.1">
    <property type="nucleotide sequence ID" value="NZ_JANHDL010000004.1"/>
</dbReference>
<evidence type="ECO:0000313" key="2">
    <source>
        <dbReference type="EMBL" id="MFD1570337.1"/>
    </source>
</evidence>
<protein>
    <recommendedName>
        <fullName evidence="1">DUF7964 domain-containing protein</fullName>
    </recommendedName>
</protein>
<dbReference type="Pfam" id="PF25912">
    <property type="entry name" value="DUF7964"/>
    <property type="match status" value="1"/>
</dbReference>
<gene>
    <name evidence="2" type="ORF">ACFR9T_07000</name>
</gene>
<keyword evidence="3" id="KW-1185">Reference proteome</keyword>
<dbReference type="InterPro" id="IPR058270">
    <property type="entry name" value="DUF7964"/>
</dbReference>
<evidence type="ECO:0000259" key="1">
    <source>
        <dbReference type="Pfam" id="PF25912"/>
    </source>
</evidence>
<feature type="domain" description="DUF7964" evidence="1">
    <location>
        <begin position="7"/>
        <end position="87"/>
    </location>
</feature>
<accession>A0ABD6BZ68</accession>
<name>A0ABD6BZ68_9EURY</name>
<proteinExistence type="predicted"/>
<comment type="caution">
    <text evidence="2">The sequence shown here is derived from an EMBL/GenBank/DDBJ whole genome shotgun (WGS) entry which is preliminary data.</text>
</comment>
<evidence type="ECO:0000313" key="3">
    <source>
        <dbReference type="Proteomes" id="UP001597185"/>
    </source>
</evidence>